<name>A0AAV6H2V9_9TELE</name>
<sequence length="66" mass="7624">MEQTVKSLQHLYRFRVRKRAAKISADPTYPGHKLFNLLPSVTVGPKGKARQTWKHLKLYSEGTKET</sequence>
<comment type="caution">
    <text evidence="1">The sequence shown here is derived from an EMBL/GenBank/DDBJ whole genome shotgun (WGS) entry which is preliminary data.</text>
</comment>
<accession>A0AAV6H2V9</accession>
<organism evidence="1 2">
    <name type="scientific">Alosa alosa</name>
    <name type="common">allis shad</name>
    <dbReference type="NCBI Taxonomy" id="278164"/>
    <lineage>
        <taxon>Eukaryota</taxon>
        <taxon>Metazoa</taxon>
        <taxon>Chordata</taxon>
        <taxon>Craniata</taxon>
        <taxon>Vertebrata</taxon>
        <taxon>Euteleostomi</taxon>
        <taxon>Actinopterygii</taxon>
        <taxon>Neopterygii</taxon>
        <taxon>Teleostei</taxon>
        <taxon>Clupei</taxon>
        <taxon>Clupeiformes</taxon>
        <taxon>Clupeoidei</taxon>
        <taxon>Clupeidae</taxon>
        <taxon>Alosa</taxon>
    </lineage>
</organism>
<gene>
    <name evidence="1" type="ORF">AALO_G00047450</name>
</gene>
<dbReference type="AlphaFoldDB" id="A0AAV6H2V9"/>
<dbReference type="EMBL" id="JADWDJ010000004">
    <property type="protein sequence ID" value="KAG5281665.1"/>
    <property type="molecule type" value="Genomic_DNA"/>
</dbReference>
<dbReference type="Proteomes" id="UP000823561">
    <property type="component" value="Chromosome 4"/>
</dbReference>
<proteinExistence type="predicted"/>
<evidence type="ECO:0000313" key="2">
    <source>
        <dbReference type="Proteomes" id="UP000823561"/>
    </source>
</evidence>
<reference evidence="1" key="1">
    <citation type="submission" date="2020-10" db="EMBL/GenBank/DDBJ databases">
        <title>Chromosome-scale genome assembly of the Allis shad, Alosa alosa.</title>
        <authorList>
            <person name="Margot Z."/>
            <person name="Christophe K."/>
            <person name="Cabau C."/>
            <person name="Louis A."/>
            <person name="Berthelot C."/>
            <person name="Parey E."/>
            <person name="Roest Crollius H."/>
            <person name="Montfort J."/>
            <person name="Robinson-Rechavi M."/>
            <person name="Bucao C."/>
            <person name="Bouchez O."/>
            <person name="Gislard M."/>
            <person name="Lluch J."/>
            <person name="Milhes M."/>
            <person name="Lampietro C."/>
            <person name="Lopez Roques C."/>
            <person name="Donnadieu C."/>
            <person name="Braasch I."/>
            <person name="Desvignes T."/>
            <person name="Postlethwait J."/>
            <person name="Bobe J."/>
            <person name="Guiguen Y."/>
        </authorList>
    </citation>
    <scope>NUCLEOTIDE SEQUENCE</scope>
    <source>
        <strain evidence="1">M-15738</strain>
        <tissue evidence="1">Blood</tissue>
    </source>
</reference>
<evidence type="ECO:0000313" key="1">
    <source>
        <dbReference type="EMBL" id="KAG5281665.1"/>
    </source>
</evidence>
<protein>
    <submittedName>
        <fullName evidence="1">Uncharacterized protein</fullName>
    </submittedName>
</protein>
<keyword evidence="2" id="KW-1185">Reference proteome</keyword>